<keyword evidence="3 7" id="KW-0472">Membrane</keyword>
<accession>A0A6F9DCF4</accession>
<dbReference type="GO" id="GO:0005886">
    <property type="term" value="C:plasma membrane"/>
    <property type="evidence" value="ECO:0007669"/>
    <property type="project" value="TreeGrafter"/>
</dbReference>
<proteinExistence type="evidence at transcript level"/>
<dbReference type="Gene3D" id="2.60.40.420">
    <property type="entry name" value="Cupredoxins - blue copper proteins"/>
    <property type="match status" value="1"/>
</dbReference>
<dbReference type="Pfam" id="PF00812">
    <property type="entry name" value="Ephrin"/>
    <property type="match status" value="1"/>
</dbReference>
<dbReference type="PANTHER" id="PTHR11304">
    <property type="entry name" value="EPHRIN"/>
    <property type="match status" value="1"/>
</dbReference>
<dbReference type="PROSITE" id="PS51551">
    <property type="entry name" value="EPHRIN_RBD_2"/>
    <property type="match status" value="1"/>
</dbReference>
<dbReference type="SUPFAM" id="SSF49503">
    <property type="entry name" value="Cupredoxins"/>
    <property type="match status" value="1"/>
</dbReference>
<comment type="subcellular location">
    <subcellularLocation>
        <location evidence="1">Membrane</location>
    </subcellularLocation>
</comment>
<dbReference type="AlphaFoldDB" id="A0A6F9DCF4"/>
<evidence type="ECO:0000256" key="8">
    <source>
        <dbReference type="SAM" id="MobiDB-lite"/>
    </source>
</evidence>
<dbReference type="GO" id="GO:0048013">
    <property type="term" value="P:ephrin receptor signaling pathway"/>
    <property type="evidence" value="ECO:0007669"/>
    <property type="project" value="TreeGrafter"/>
</dbReference>
<comment type="similarity">
    <text evidence="6 7">Belongs to the ephrin family.</text>
</comment>
<keyword evidence="5" id="KW-0325">Glycoprotein</keyword>
<evidence type="ECO:0000256" key="6">
    <source>
        <dbReference type="PROSITE-ProRule" id="PRU00884"/>
    </source>
</evidence>
<feature type="signal peptide" evidence="9">
    <location>
        <begin position="1"/>
        <end position="19"/>
    </location>
</feature>
<reference evidence="11" key="1">
    <citation type="submission" date="2020-04" db="EMBL/GenBank/DDBJ databases">
        <authorList>
            <person name="Neveu A P."/>
        </authorList>
    </citation>
    <scope>NUCLEOTIDE SEQUENCE</scope>
    <source>
        <tissue evidence="11">Whole embryo</tissue>
    </source>
</reference>
<comment type="caution">
    <text evidence="6">Lacks conserved residue(s) required for the propagation of feature annotation.</text>
</comment>
<sequence>MRIAIIVLFLLTNAKVGITNRRVSHSKEVHEITWDPKVTNGLGNGQIYHINVKMNEYMDIFCPQYDADAPEAQVLKFVIYNVSYQSFQACTKTNEAKKIFNCSSPITSRKLTTKFQRRSPNPLGFVFKPDSDYYYIAFTDEDKKGCENAMRMHIKVHHRDRVNAHTKVPTVNDNSSPKVPDVKPPPANTKSTTKKPTTTRSTTKKIATTHARTPKNGHRVGDPSVGGSGSPGAASTLRCSALWFLFICAMAILRN</sequence>
<dbReference type="GO" id="GO:0046875">
    <property type="term" value="F:ephrin receptor binding"/>
    <property type="evidence" value="ECO:0007669"/>
    <property type="project" value="TreeGrafter"/>
</dbReference>
<evidence type="ECO:0000256" key="1">
    <source>
        <dbReference type="ARBA" id="ARBA00004370"/>
    </source>
</evidence>
<dbReference type="PRINTS" id="PR01347">
    <property type="entry name" value="EPHRIN"/>
</dbReference>
<feature type="disulfide bond" evidence="6">
    <location>
        <begin position="62"/>
        <end position="102"/>
    </location>
</feature>
<feature type="region of interest" description="Disordered" evidence="8">
    <location>
        <begin position="159"/>
        <end position="232"/>
    </location>
</feature>
<feature type="domain" description="Ephrin RBD" evidence="10">
    <location>
        <begin position="27"/>
        <end position="158"/>
    </location>
</feature>
<evidence type="ECO:0000256" key="4">
    <source>
        <dbReference type="ARBA" id="ARBA00023157"/>
    </source>
</evidence>
<evidence type="ECO:0000256" key="9">
    <source>
        <dbReference type="SAM" id="SignalP"/>
    </source>
</evidence>
<organism evidence="11">
    <name type="scientific">Phallusia mammillata</name>
    <dbReference type="NCBI Taxonomy" id="59560"/>
    <lineage>
        <taxon>Eukaryota</taxon>
        <taxon>Metazoa</taxon>
        <taxon>Chordata</taxon>
        <taxon>Tunicata</taxon>
        <taxon>Ascidiacea</taxon>
        <taxon>Phlebobranchia</taxon>
        <taxon>Ascidiidae</taxon>
        <taxon>Phallusia</taxon>
    </lineage>
</organism>
<evidence type="ECO:0000256" key="3">
    <source>
        <dbReference type="ARBA" id="ARBA00023136"/>
    </source>
</evidence>
<feature type="chain" id="PRO_5026304365" evidence="9">
    <location>
        <begin position="20"/>
        <end position="255"/>
    </location>
</feature>
<gene>
    <name evidence="11" type="primary">Efna.b</name>
</gene>
<dbReference type="InterPro" id="IPR001799">
    <property type="entry name" value="Ephrin_RBD"/>
</dbReference>
<feature type="compositionally biased region" description="Low complexity" evidence="8">
    <location>
        <begin position="188"/>
        <end position="209"/>
    </location>
</feature>
<dbReference type="PANTHER" id="PTHR11304:SF29">
    <property type="entry name" value="EPHRIN"/>
    <property type="match status" value="1"/>
</dbReference>
<dbReference type="InterPro" id="IPR008972">
    <property type="entry name" value="Cupredoxin"/>
</dbReference>
<dbReference type="GO" id="GO:0007411">
    <property type="term" value="P:axon guidance"/>
    <property type="evidence" value="ECO:0007669"/>
    <property type="project" value="TreeGrafter"/>
</dbReference>
<name>A0A6F9DCF4_9ASCI</name>
<evidence type="ECO:0000256" key="2">
    <source>
        <dbReference type="ARBA" id="ARBA00022729"/>
    </source>
</evidence>
<evidence type="ECO:0000256" key="7">
    <source>
        <dbReference type="RuleBase" id="RU004375"/>
    </source>
</evidence>
<keyword evidence="4 6" id="KW-1015">Disulfide bond</keyword>
<evidence type="ECO:0000313" key="11">
    <source>
        <dbReference type="EMBL" id="CAB3241347.1"/>
    </source>
</evidence>
<keyword evidence="2 9" id="KW-0732">Signal</keyword>
<protein>
    <submittedName>
        <fullName evidence="11">EphrinA-b ephrin</fullName>
    </submittedName>
</protein>
<evidence type="ECO:0000256" key="5">
    <source>
        <dbReference type="ARBA" id="ARBA00023180"/>
    </source>
</evidence>
<dbReference type="InterPro" id="IPR031328">
    <property type="entry name" value="Ephrin"/>
</dbReference>
<dbReference type="EMBL" id="LR784761">
    <property type="protein sequence ID" value="CAB3241347.1"/>
    <property type="molecule type" value="mRNA"/>
</dbReference>
<evidence type="ECO:0000259" key="10">
    <source>
        <dbReference type="PROSITE" id="PS51551"/>
    </source>
</evidence>